<protein>
    <recommendedName>
        <fullName evidence="4">Adenylyltransferase AadA C-terminal domain-containing protein</fullName>
    </recommendedName>
</protein>
<evidence type="ECO:0000256" key="2">
    <source>
        <dbReference type="ARBA" id="ARBA00023251"/>
    </source>
</evidence>
<name>A0A497E3R7_UNCAE</name>
<dbReference type="InterPro" id="IPR025184">
    <property type="entry name" value="AadA_C"/>
</dbReference>
<dbReference type="SUPFAM" id="SSF81301">
    <property type="entry name" value="Nucleotidyltransferase"/>
    <property type="match status" value="1"/>
</dbReference>
<evidence type="ECO:0000313" key="6">
    <source>
        <dbReference type="Proteomes" id="UP000279422"/>
    </source>
</evidence>
<evidence type="ECO:0000256" key="3">
    <source>
        <dbReference type="ARBA" id="ARBA00047831"/>
    </source>
</evidence>
<keyword evidence="1" id="KW-0808">Transferase</keyword>
<comment type="catalytic activity">
    <reaction evidence="3">
        <text>spectinomycin + ATP = 9-O-adenylylspectinomycin + diphosphate</text>
        <dbReference type="Rhea" id="RHEA:63228"/>
        <dbReference type="ChEBI" id="CHEBI:30616"/>
        <dbReference type="ChEBI" id="CHEBI:33019"/>
        <dbReference type="ChEBI" id="CHEBI:146260"/>
        <dbReference type="ChEBI" id="CHEBI:146261"/>
    </reaction>
</comment>
<keyword evidence="2" id="KW-0046">Antibiotic resistance</keyword>
<gene>
    <name evidence="5" type="ORF">DRJ00_04595</name>
</gene>
<evidence type="ECO:0000256" key="1">
    <source>
        <dbReference type="ARBA" id="ARBA00022679"/>
    </source>
</evidence>
<dbReference type="AlphaFoldDB" id="A0A497E3R7"/>
<feature type="domain" description="Adenylyltransferase AadA C-terminal" evidence="4">
    <location>
        <begin position="163"/>
        <end position="263"/>
    </location>
</feature>
<organism evidence="5 6">
    <name type="scientific">Aerophobetes bacterium</name>
    <dbReference type="NCBI Taxonomy" id="2030807"/>
    <lineage>
        <taxon>Bacteria</taxon>
        <taxon>Candidatus Aerophobota</taxon>
    </lineage>
</organism>
<dbReference type="PIRSF" id="PIRSF000819">
    <property type="entry name" value="Streptomycin_3-adenylyltransf"/>
    <property type="match status" value="1"/>
</dbReference>
<dbReference type="Gene3D" id="3.30.460.10">
    <property type="entry name" value="Beta Polymerase, domain 2"/>
    <property type="match status" value="1"/>
</dbReference>
<evidence type="ECO:0000259" key="4">
    <source>
        <dbReference type="Pfam" id="PF13427"/>
    </source>
</evidence>
<comment type="caution">
    <text evidence="5">The sequence shown here is derived from an EMBL/GenBank/DDBJ whole genome shotgun (WGS) entry which is preliminary data.</text>
</comment>
<dbReference type="InterPro" id="IPR043519">
    <property type="entry name" value="NT_sf"/>
</dbReference>
<dbReference type="InterPro" id="IPR024172">
    <property type="entry name" value="AadA/Aad9"/>
</dbReference>
<sequence>MLRQKNVRLAGYENCSKEIKDLLDSIVENFRLTLKDNLVGVYLHGSLAMGCFNFKSGDIDFLVVVKDKMDVETKKRIINFILELSRSKYVPPKGLEFSVILQRYLKDFVYPTPFELHYSRIWRKDYELGKVDYTKENEDPDLAAHITVTLNRGICLYGEPIRQIFSPIPEKCYIESILYDVKDIKDNIFKDPIYGILNLCRVLYYLREKFVSSKYEAGIWALENLPEKFKDLIDKALLSYKEGMEVEWDNEEELQKFSNYMLKRINAEKDKVLKDKK</sequence>
<accession>A0A497E3R7</accession>
<dbReference type="GO" id="GO:0070566">
    <property type="term" value="F:adenylyltransferase activity"/>
    <property type="evidence" value="ECO:0007669"/>
    <property type="project" value="InterPro"/>
</dbReference>
<dbReference type="Proteomes" id="UP000279422">
    <property type="component" value="Unassembled WGS sequence"/>
</dbReference>
<dbReference type="CDD" id="cd05403">
    <property type="entry name" value="NT_KNTase_like"/>
    <property type="match status" value="1"/>
</dbReference>
<proteinExistence type="predicted"/>
<dbReference type="EMBL" id="QMPZ01000053">
    <property type="protein sequence ID" value="RLE09274.1"/>
    <property type="molecule type" value="Genomic_DNA"/>
</dbReference>
<evidence type="ECO:0000313" key="5">
    <source>
        <dbReference type="EMBL" id="RLE09274.1"/>
    </source>
</evidence>
<reference evidence="5 6" key="1">
    <citation type="submission" date="2018-06" db="EMBL/GenBank/DDBJ databases">
        <title>Extensive metabolic versatility and redundancy in microbially diverse, dynamic hydrothermal sediments.</title>
        <authorList>
            <person name="Dombrowski N."/>
            <person name="Teske A."/>
            <person name="Baker B.J."/>
        </authorList>
    </citation>
    <scope>NUCLEOTIDE SEQUENCE [LARGE SCALE GENOMIC DNA]</scope>
    <source>
        <strain evidence="5">B47_G16</strain>
    </source>
</reference>
<dbReference type="GO" id="GO:0046677">
    <property type="term" value="P:response to antibiotic"/>
    <property type="evidence" value="ECO:0007669"/>
    <property type="project" value="UniProtKB-KW"/>
</dbReference>
<dbReference type="Pfam" id="PF13427">
    <property type="entry name" value="AadA_C"/>
    <property type="match status" value="1"/>
</dbReference>